<accession>A0A6C0BEH3</accession>
<protein>
    <submittedName>
        <fullName evidence="1">Uncharacterized protein</fullName>
    </submittedName>
</protein>
<proteinExistence type="predicted"/>
<name>A0A6C0BEH3_9ZZZZ</name>
<dbReference type="EMBL" id="MN739122">
    <property type="protein sequence ID" value="QHS89989.1"/>
    <property type="molecule type" value="Genomic_DNA"/>
</dbReference>
<evidence type="ECO:0000313" key="1">
    <source>
        <dbReference type="EMBL" id="QHS89989.1"/>
    </source>
</evidence>
<organism evidence="1">
    <name type="scientific">viral metagenome</name>
    <dbReference type="NCBI Taxonomy" id="1070528"/>
    <lineage>
        <taxon>unclassified sequences</taxon>
        <taxon>metagenomes</taxon>
        <taxon>organismal metagenomes</taxon>
    </lineage>
</organism>
<sequence length="35" mass="3887">MNNISCFKITPNLTKSAVFVTFSGRKLGMATLTFF</sequence>
<reference evidence="1" key="1">
    <citation type="journal article" date="2020" name="Nature">
        <title>Giant virus diversity and host interactions through global metagenomics.</title>
        <authorList>
            <person name="Schulz F."/>
            <person name="Roux S."/>
            <person name="Paez-Espino D."/>
            <person name="Jungbluth S."/>
            <person name="Walsh D.A."/>
            <person name="Denef V.J."/>
            <person name="McMahon K.D."/>
            <person name="Konstantinidis K.T."/>
            <person name="Eloe-Fadrosh E.A."/>
            <person name="Kyrpides N.C."/>
            <person name="Woyke T."/>
        </authorList>
    </citation>
    <scope>NUCLEOTIDE SEQUENCE</scope>
    <source>
        <strain evidence="1">GVMAG-M-3300010160-4</strain>
    </source>
</reference>
<dbReference type="AlphaFoldDB" id="A0A6C0BEH3"/>